<dbReference type="EMBL" id="GGEC01060384">
    <property type="protein sequence ID" value="MBX40868.1"/>
    <property type="molecule type" value="Transcribed_RNA"/>
</dbReference>
<accession>A0A2P2NEF8</accession>
<name>A0A2P2NEF8_RHIMU</name>
<protein>
    <submittedName>
        <fullName evidence="1">Uncharacterized protein</fullName>
    </submittedName>
</protein>
<evidence type="ECO:0000313" key="1">
    <source>
        <dbReference type="EMBL" id="MBX40868.1"/>
    </source>
</evidence>
<sequence>MCLVVFLMP</sequence>
<reference evidence="1" key="1">
    <citation type="submission" date="2018-02" db="EMBL/GenBank/DDBJ databases">
        <title>Rhizophora mucronata_Transcriptome.</title>
        <authorList>
            <person name="Meera S.P."/>
            <person name="Sreeshan A."/>
            <person name="Augustine A."/>
        </authorList>
    </citation>
    <scope>NUCLEOTIDE SEQUENCE</scope>
    <source>
        <tissue evidence="1">Leaf</tissue>
    </source>
</reference>
<organism evidence="1">
    <name type="scientific">Rhizophora mucronata</name>
    <name type="common">Asiatic mangrove</name>
    <dbReference type="NCBI Taxonomy" id="61149"/>
    <lineage>
        <taxon>Eukaryota</taxon>
        <taxon>Viridiplantae</taxon>
        <taxon>Streptophyta</taxon>
        <taxon>Embryophyta</taxon>
        <taxon>Tracheophyta</taxon>
        <taxon>Spermatophyta</taxon>
        <taxon>Magnoliopsida</taxon>
        <taxon>eudicotyledons</taxon>
        <taxon>Gunneridae</taxon>
        <taxon>Pentapetalae</taxon>
        <taxon>rosids</taxon>
        <taxon>fabids</taxon>
        <taxon>Malpighiales</taxon>
        <taxon>Rhizophoraceae</taxon>
        <taxon>Rhizophora</taxon>
    </lineage>
</organism>
<proteinExistence type="predicted"/>